<protein>
    <submittedName>
        <fullName evidence="2">Uncharacterized protein</fullName>
    </submittedName>
</protein>
<feature type="region of interest" description="Disordered" evidence="1">
    <location>
        <begin position="214"/>
        <end position="236"/>
    </location>
</feature>
<dbReference type="AlphaFoldDB" id="A0A8H4AAF6"/>
<accession>A0A8H4AAF6</accession>
<keyword evidence="3" id="KW-1185">Reference proteome</keyword>
<dbReference type="Proteomes" id="UP000439903">
    <property type="component" value="Unassembled WGS sequence"/>
</dbReference>
<dbReference type="EMBL" id="WTPW01000877">
    <property type="protein sequence ID" value="KAF0472331.1"/>
    <property type="molecule type" value="Genomic_DNA"/>
</dbReference>
<evidence type="ECO:0000313" key="2">
    <source>
        <dbReference type="EMBL" id="KAF0472331.1"/>
    </source>
</evidence>
<name>A0A8H4AAF6_GIGMA</name>
<organism evidence="2 3">
    <name type="scientific">Gigaspora margarita</name>
    <dbReference type="NCBI Taxonomy" id="4874"/>
    <lineage>
        <taxon>Eukaryota</taxon>
        <taxon>Fungi</taxon>
        <taxon>Fungi incertae sedis</taxon>
        <taxon>Mucoromycota</taxon>
        <taxon>Glomeromycotina</taxon>
        <taxon>Glomeromycetes</taxon>
        <taxon>Diversisporales</taxon>
        <taxon>Gigasporaceae</taxon>
        <taxon>Gigaspora</taxon>
    </lineage>
</organism>
<reference evidence="2 3" key="1">
    <citation type="journal article" date="2019" name="Environ. Microbiol.">
        <title>At the nexus of three kingdoms: the genome of the mycorrhizal fungus Gigaspora margarita provides insights into plant, endobacterial and fungal interactions.</title>
        <authorList>
            <person name="Venice F."/>
            <person name="Ghignone S."/>
            <person name="Salvioli di Fossalunga A."/>
            <person name="Amselem J."/>
            <person name="Novero M."/>
            <person name="Xianan X."/>
            <person name="Sedzielewska Toro K."/>
            <person name="Morin E."/>
            <person name="Lipzen A."/>
            <person name="Grigoriev I.V."/>
            <person name="Henrissat B."/>
            <person name="Martin F.M."/>
            <person name="Bonfante P."/>
        </authorList>
    </citation>
    <scope>NUCLEOTIDE SEQUENCE [LARGE SCALE GENOMIC DNA]</scope>
    <source>
        <strain evidence="2 3">BEG34</strain>
    </source>
</reference>
<feature type="compositionally biased region" description="Low complexity" evidence="1">
    <location>
        <begin position="219"/>
        <end position="236"/>
    </location>
</feature>
<evidence type="ECO:0000256" key="1">
    <source>
        <dbReference type="SAM" id="MobiDB-lite"/>
    </source>
</evidence>
<comment type="caution">
    <text evidence="2">The sequence shown here is derived from an EMBL/GenBank/DDBJ whole genome shotgun (WGS) entry which is preliminary data.</text>
</comment>
<gene>
    <name evidence="2" type="ORF">F8M41_025037</name>
</gene>
<proteinExistence type="predicted"/>
<sequence>MSKDITTHFVRFSPIKYKIVHESFIVKNNIPWWNIDFERSYIIKYSKRNLKEKFDMLEHSQHIKYFNFFQCKCQKNIREFFPYLWQYDIRHNDNRCPFCQRCDYYKMLQSVNKEKKYLDNEKLGRLTKKGSLMRFKKLFRTLKLDYDIFFWVKNFNDTGTTIYKDEINLLKDFKQYVFRKGKKKKNNIKIIKDVVDLVDNRLTKIEEYKLKSPEEYKLQSPKWQPQSPSIQSQQTE</sequence>
<evidence type="ECO:0000313" key="3">
    <source>
        <dbReference type="Proteomes" id="UP000439903"/>
    </source>
</evidence>